<dbReference type="AlphaFoldDB" id="D3P905"/>
<evidence type="ECO:0000313" key="3">
    <source>
        <dbReference type="Proteomes" id="UP000001520"/>
    </source>
</evidence>
<dbReference type="RefSeq" id="WP_013008441.1">
    <property type="nucleotide sequence ID" value="NC_013939.1"/>
</dbReference>
<reference evidence="2 3" key="1">
    <citation type="journal article" date="2010" name="DNA Res.">
        <title>Bacterial lifestyle in a deep-sea hydrothermal vent chimney revealed by the genome sequence of the thermophilic bacterium Deferribacter desulfuricans SSM1.</title>
        <authorList>
            <person name="Takaki Y."/>
            <person name="Shimamura S."/>
            <person name="Nakagawa S."/>
            <person name="Fukuhara Y."/>
            <person name="Horikawa H."/>
            <person name="Ankai A."/>
            <person name="Harada T."/>
            <person name="Hosoyama A."/>
            <person name="Oguchi A."/>
            <person name="Fukui S."/>
            <person name="Fujita N."/>
            <person name="Takami H."/>
            <person name="Takai K."/>
        </authorList>
    </citation>
    <scope>NUCLEOTIDE SEQUENCE [LARGE SCALE GENOMIC DNA]</scope>
    <source>
        <strain evidence="3">DSM 14783 / JCM 11476 / NBRC 101012 / SSM1</strain>
    </source>
</reference>
<dbReference type="GO" id="GO:0003677">
    <property type="term" value="F:DNA binding"/>
    <property type="evidence" value="ECO:0007669"/>
    <property type="project" value="InterPro"/>
</dbReference>
<dbReference type="GO" id="GO:0003906">
    <property type="term" value="F:DNA-(apurinic or apyrimidinic site) endonuclease activity"/>
    <property type="evidence" value="ECO:0007669"/>
    <property type="project" value="TreeGrafter"/>
</dbReference>
<protein>
    <recommendedName>
        <fullName evidence="1">Xylose isomerase-like TIM barrel domain-containing protein</fullName>
    </recommendedName>
</protein>
<feature type="domain" description="Xylose isomerase-like TIM barrel" evidence="1">
    <location>
        <begin position="49"/>
        <end position="213"/>
    </location>
</feature>
<dbReference type="PANTHER" id="PTHR21445">
    <property type="entry name" value="ENDONUCLEASE IV ENDODEOXYRIBONUCLEASE IV"/>
    <property type="match status" value="1"/>
</dbReference>
<dbReference type="InterPro" id="IPR013022">
    <property type="entry name" value="Xyl_isomerase-like_TIM-brl"/>
</dbReference>
<organism evidence="2 3">
    <name type="scientific">Deferribacter desulfuricans (strain DSM 14783 / JCM 11476 / NBRC 101012 / SSM1)</name>
    <dbReference type="NCBI Taxonomy" id="639282"/>
    <lineage>
        <taxon>Bacteria</taxon>
        <taxon>Pseudomonadati</taxon>
        <taxon>Deferribacterota</taxon>
        <taxon>Deferribacteres</taxon>
        <taxon>Deferribacterales</taxon>
        <taxon>Deferribacteraceae</taxon>
        <taxon>Deferribacter</taxon>
    </lineage>
</organism>
<accession>D3P905</accession>
<dbReference type="GO" id="GO:0008081">
    <property type="term" value="F:phosphoric diester hydrolase activity"/>
    <property type="evidence" value="ECO:0007669"/>
    <property type="project" value="TreeGrafter"/>
</dbReference>
<keyword evidence="3" id="KW-1185">Reference proteome</keyword>
<dbReference type="Gene3D" id="3.20.20.150">
    <property type="entry name" value="Divalent-metal-dependent TIM barrel enzymes"/>
    <property type="match status" value="1"/>
</dbReference>
<dbReference type="GO" id="GO:0008270">
    <property type="term" value="F:zinc ion binding"/>
    <property type="evidence" value="ECO:0007669"/>
    <property type="project" value="InterPro"/>
</dbReference>
<name>D3P905_DEFDS</name>
<dbReference type="SUPFAM" id="SSF51658">
    <property type="entry name" value="Xylose isomerase-like"/>
    <property type="match status" value="1"/>
</dbReference>
<dbReference type="KEGG" id="ddf:DEFDS_1740"/>
<proteinExistence type="predicted"/>
<dbReference type="HOGENOM" id="CLU_050006_7_1_0"/>
<dbReference type="eggNOG" id="COG1082">
    <property type="taxonomic scope" value="Bacteria"/>
</dbReference>
<dbReference type="Pfam" id="PF01261">
    <property type="entry name" value="AP_endonuc_2"/>
    <property type="match status" value="1"/>
</dbReference>
<dbReference type="STRING" id="639282.DEFDS_1740"/>
<dbReference type="EMBL" id="AP011529">
    <property type="protein sequence ID" value="BAI81195.1"/>
    <property type="molecule type" value="Genomic_DNA"/>
</dbReference>
<dbReference type="InterPro" id="IPR036237">
    <property type="entry name" value="Xyl_isomerase-like_sf"/>
</dbReference>
<dbReference type="PANTHER" id="PTHR21445:SF0">
    <property type="entry name" value="APURINIC-APYRIMIDINIC ENDONUCLEASE"/>
    <property type="match status" value="1"/>
</dbReference>
<sequence length="246" mass="29177">MILARIPYKKLEQYKDIILKEDLYVELTLEYDDLIIEDKISDLEKRIKTVHLPFFDINLGSKNKFVVEKSQEILIKTCHMIEIFSLENAVLHHNYSPYHYAFMEDEFIDRFVGALKEILDDVKPDFCISLENVFEDTPFVIHKILDKMKNYNVKVCFDFGHFNLFSKVELSYWLKLLKNEIVEFHIHNNYGIRDEHNPLDKGTFDYLQAFDIIVPKILVIENNNIDDFRTSAKILEKILGGRDESF</sequence>
<evidence type="ECO:0000313" key="2">
    <source>
        <dbReference type="EMBL" id="BAI81195.1"/>
    </source>
</evidence>
<dbReference type="InterPro" id="IPR001719">
    <property type="entry name" value="AP_endonuc_2"/>
</dbReference>
<gene>
    <name evidence="2" type="ordered locus">DEFDS_1740</name>
</gene>
<dbReference type="GO" id="GO:0006284">
    <property type="term" value="P:base-excision repair"/>
    <property type="evidence" value="ECO:0007669"/>
    <property type="project" value="TreeGrafter"/>
</dbReference>
<evidence type="ECO:0000259" key="1">
    <source>
        <dbReference type="Pfam" id="PF01261"/>
    </source>
</evidence>
<dbReference type="OrthoDB" id="9801960at2"/>
<dbReference type="Proteomes" id="UP000001520">
    <property type="component" value="Chromosome"/>
</dbReference>